<feature type="domain" description="Phasin" evidence="1">
    <location>
        <begin position="43"/>
        <end position="139"/>
    </location>
</feature>
<protein>
    <submittedName>
        <fullName evidence="2">Phasin</fullName>
    </submittedName>
</protein>
<proteinExistence type="predicted"/>
<dbReference type="Pfam" id="PF09361">
    <property type="entry name" value="Phasin_2"/>
    <property type="match status" value="1"/>
</dbReference>
<dbReference type="InterPro" id="IPR018968">
    <property type="entry name" value="Phasin"/>
</dbReference>
<dbReference type="NCBIfam" id="TIGR01985">
    <property type="entry name" value="phasin_2"/>
    <property type="match status" value="1"/>
</dbReference>
<keyword evidence="3" id="KW-1185">Reference proteome</keyword>
<evidence type="ECO:0000259" key="1">
    <source>
        <dbReference type="Pfam" id="PF09361"/>
    </source>
</evidence>
<dbReference type="InterPro" id="IPR010234">
    <property type="entry name" value="Phasin_subfam-2"/>
</dbReference>
<dbReference type="RefSeq" id="WP_271091427.1">
    <property type="nucleotide sequence ID" value="NZ_JAPJZH010000014.1"/>
</dbReference>
<gene>
    <name evidence="2" type="ORF">OOZ53_19660</name>
</gene>
<evidence type="ECO:0000313" key="3">
    <source>
        <dbReference type="Proteomes" id="UP001148313"/>
    </source>
</evidence>
<organism evidence="2 3">
    <name type="scientific">Hoeflea poritis</name>
    <dbReference type="NCBI Taxonomy" id="2993659"/>
    <lineage>
        <taxon>Bacteria</taxon>
        <taxon>Pseudomonadati</taxon>
        <taxon>Pseudomonadota</taxon>
        <taxon>Alphaproteobacteria</taxon>
        <taxon>Hyphomicrobiales</taxon>
        <taxon>Rhizobiaceae</taxon>
        <taxon>Hoeflea</taxon>
    </lineage>
</organism>
<accession>A0ABT4VSB2</accession>
<dbReference type="Proteomes" id="UP001148313">
    <property type="component" value="Unassembled WGS sequence"/>
</dbReference>
<comment type="caution">
    <text evidence="2">The sequence shown here is derived from an EMBL/GenBank/DDBJ whole genome shotgun (WGS) entry which is preliminary data.</text>
</comment>
<sequence length="151" mass="16300">MATKKTATEDAFAFAAMDPTKLTETYREFAEKGLVQSKDAYDKLKTAAEDATKTVEQTLESAQAGTVELSIKAIEAVRANADNSLTHLEALLGVKSVAELFELQSAFIRKQAEAAVDQAKDIQEAARKVADQVSKPGKDAYEKAAKNFKVG</sequence>
<dbReference type="EMBL" id="JAPJZH010000014">
    <property type="protein sequence ID" value="MDA4847588.1"/>
    <property type="molecule type" value="Genomic_DNA"/>
</dbReference>
<reference evidence="2" key="1">
    <citation type="submission" date="2022-11" db="EMBL/GenBank/DDBJ databases">
        <title>Hoeflea poritis sp. nov., isolated from scleractinian coral Porites lutea.</title>
        <authorList>
            <person name="Zhang G."/>
            <person name="Wei Q."/>
            <person name="Cai L."/>
        </authorList>
    </citation>
    <scope>NUCLEOTIDE SEQUENCE</scope>
    <source>
        <strain evidence="2">E7-10</strain>
    </source>
</reference>
<name>A0ABT4VSB2_9HYPH</name>
<evidence type="ECO:0000313" key="2">
    <source>
        <dbReference type="EMBL" id="MDA4847588.1"/>
    </source>
</evidence>